<feature type="region of interest" description="Disordered" evidence="1">
    <location>
        <begin position="194"/>
        <end position="221"/>
    </location>
</feature>
<keyword evidence="3" id="KW-1185">Reference proteome</keyword>
<dbReference type="Proteomes" id="UP000324222">
    <property type="component" value="Unassembled WGS sequence"/>
</dbReference>
<accession>A0A5B7H2K8</accession>
<dbReference type="AlphaFoldDB" id="A0A5B7H2K8"/>
<protein>
    <submittedName>
        <fullName evidence="2">Uncharacterized protein</fullName>
    </submittedName>
</protein>
<name>A0A5B7H2K8_PORTR</name>
<evidence type="ECO:0000256" key="1">
    <source>
        <dbReference type="SAM" id="MobiDB-lite"/>
    </source>
</evidence>
<organism evidence="2 3">
    <name type="scientific">Portunus trituberculatus</name>
    <name type="common">Swimming crab</name>
    <name type="synonym">Neptunus trituberculatus</name>
    <dbReference type="NCBI Taxonomy" id="210409"/>
    <lineage>
        <taxon>Eukaryota</taxon>
        <taxon>Metazoa</taxon>
        <taxon>Ecdysozoa</taxon>
        <taxon>Arthropoda</taxon>
        <taxon>Crustacea</taxon>
        <taxon>Multicrustacea</taxon>
        <taxon>Malacostraca</taxon>
        <taxon>Eumalacostraca</taxon>
        <taxon>Eucarida</taxon>
        <taxon>Decapoda</taxon>
        <taxon>Pleocyemata</taxon>
        <taxon>Brachyura</taxon>
        <taxon>Eubrachyura</taxon>
        <taxon>Portunoidea</taxon>
        <taxon>Portunidae</taxon>
        <taxon>Portuninae</taxon>
        <taxon>Portunus</taxon>
    </lineage>
</organism>
<proteinExistence type="predicted"/>
<evidence type="ECO:0000313" key="2">
    <source>
        <dbReference type="EMBL" id="MPC63064.1"/>
    </source>
</evidence>
<gene>
    <name evidence="2" type="ORF">E2C01_057156</name>
</gene>
<dbReference type="EMBL" id="VSRR010020376">
    <property type="protein sequence ID" value="MPC63064.1"/>
    <property type="molecule type" value="Genomic_DNA"/>
</dbReference>
<reference evidence="2 3" key="1">
    <citation type="submission" date="2019-05" db="EMBL/GenBank/DDBJ databases">
        <title>Another draft genome of Portunus trituberculatus and its Hox gene families provides insights of decapod evolution.</title>
        <authorList>
            <person name="Jeong J.-H."/>
            <person name="Song I."/>
            <person name="Kim S."/>
            <person name="Choi T."/>
            <person name="Kim D."/>
            <person name="Ryu S."/>
            <person name="Kim W."/>
        </authorList>
    </citation>
    <scope>NUCLEOTIDE SEQUENCE [LARGE SCALE GENOMIC DNA]</scope>
    <source>
        <tissue evidence="2">Muscle</tissue>
    </source>
</reference>
<sequence length="221" mass="24614">MRPTPSHARPSHISSGVRRWIRRFFLKKKRRYQALETGPAAPLPWASLIRTPERGGAARRGASVRTGALPLTSHNVTPKPKCSSPYAILHRQPACVIPTCREPRGLADDPDHAAILGDSCRKREQFYGGGAWRMGHVRGSTLSPALPGVTPPHPPPSSWWGEIYRPGRVQHQNNKTTPACTDQRPCKYKNKTPAIITRHPPWPGPDLPYNITRPDLTKPHL</sequence>
<evidence type="ECO:0000313" key="3">
    <source>
        <dbReference type="Proteomes" id="UP000324222"/>
    </source>
</evidence>
<comment type="caution">
    <text evidence="2">The sequence shown here is derived from an EMBL/GenBank/DDBJ whole genome shotgun (WGS) entry which is preliminary data.</text>
</comment>